<evidence type="ECO:0000313" key="1">
    <source>
        <dbReference type="EMBL" id="BCX67240.1"/>
    </source>
</evidence>
<keyword evidence="2" id="KW-1185">Reference proteome</keyword>
<reference evidence="1 2" key="1">
    <citation type="submission" date="2016-04" db="EMBL/GenBank/DDBJ databases">
        <title>Complete genome sequence of Pseudomonas sp. LAB-08 isolated from TCE contaminated aquifer soil.</title>
        <authorList>
            <person name="Dohra H."/>
            <person name="Suzuki K."/>
            <person name="Fatma A."/>
            <person name="Inuzuka Y."/>
            <person name="Honjo M."/>
            <person name="Tashiro Y."/>
            <person name="Futamata H."/>
        </authorList>
    </citation>
    <scope>NUCLEOTIDE SEQUENCE [LARGE SCALE GENOMIC DNA]</scope>
    <source>
        <strain evidence="1 2">LAB-08</strain>
    </source>
</reference>
<dbReference type="Proteomes" id="UP000218595">
    <property type="component" value="Chromosome"/>
</dbReference>
<name>A0ABM7RNB9_9PSED</name>
<dbReference type="EMBL" id="AP017423">
    <property type="protein sequence ID" value="BCX67240.1"/>
    <property type="molecule type" value="Genomic_DNA"/>
</dbReference>
<organism evidence="1 2">
    <name type="scientific">Pseudomonas izuensis</name>
    <dbReference type="NCBI Taxonomy" id="2684212"/>
    <lineage>
        <taxon>Bacteria</taxon>
        <taxon>Pseudomonadati</taxon>
        <taxon>Pseudomonadota</taxon>
        <taxon>Gammaproteobacteria</taxon>
        <taxon>Pseudomonadales</taxon>
        <taxon>Pseudomonadaceae</taxon>
        <taxon>Pseudomonas</taxon>
    </lineage>
</organism>
<accession>A0ABM7RNB9</accession>
<dbReference type="RefSeq" id="WP_096512493.1">
    <property type="nucleotide sequence ID" value="NZ_AP017423.2"/>
</dbReference>
<protein>
    <submittedName>
        <fullName evidence="1">Uncharacterized protein</fullName>
    </submittedName>
</protein>
<evidence type="ECO:0000313" key="2">
    <source>
        <dbReference type="Proteomes" id="UP000218595"/>
    </source>
</evidence>
<sequence>MATLKFTPRPAPVLAEHRPLYKIAQCLLIIKICGRSQKCSLLKLHLINWALKKDSRIADLQAAIQNKQLSIPVWGFDPALAVALQIAAEENLLRPEETGIIILPAGEEFLLKINSDPEFLAKEKKQLDLLGKKLTEKMVTKTARDWE</sequence>
<gene>
    <name evidence="1" type="ORF">LAB08_R18740</name>
</gene>
<proteinExistence type="predicted"/>